<keyword evidence="1" id="KW-1133">Transmembrane helix</keyword>
<proteinExistence type="predicted"/>
<evidence type="ECO:0000313" key="3">
    <source>
        <dbReference type="Proteomes" id="UP001622690"/>
    </source>
</evidence>
<evidence type="ECO:0000256" key="1">
    <source>
        <dbReference type="SAM" id="Phobius"/>
    </source>
</evidence>
<dbReference type="EMBL" id="CP108125">
    <property type="protein sequence ID" value="WTO81469.1"/>
    <property type="molecule type" value="Genomic_DNA"/>
</dbReference>
<accession>A0ABZ1ISU4</accession>
<name>A0ABZ1ISU4_9ACTN</name>
<dbReference type="RefSeq" id="WP_406256441.1">
    <property type="nucleotide sequence ID" value="NZ_CP108125.1"/>
</dbReference>
<reference evidence="2 3" key="1">
    <citation type="submission" date="2022-10" db="EMBL/GenBank/DDBJ databases">
        <title>The complete genomes of actinobacterial strains from the NBC collection.</title>
        <authorList>
            <person name="Joergensen T.S."/>
            <person name="Alvarez Arevalo M."/>
            <person name="Sterndorff E.B."/>
            <person name="Faurdal D."/>
            <person name="Vuksanovic O."/>
            <person name="Mourched A.-S."/>
            <person name="Charusanti P."/>
            <person name="Shaw S."/>
            <person name="Blin K."/>
            <person name="Weber T."/>
        </authorList>
    </citation>
    <scope>NUCLEOTIDE SEQUENCE [LARGE SCALE GENOMIC DNA]</scope>
    <source>
        <strain evidence="2 3">NBC_00206</strain>
    </source>
</reference>
<organism evidence="2 3">
    <name type="scientific">Streptomyces nigra</name>
    <dbReference type="NCBI Taxonomy" id="1827580"/>
    <lineage>
        <taxon>Bacteria</taxon>
        <taxon>Bacillati</taxon>
        <taxon>Actinomycetota</taxon>
        <taxon>Actinomycetes</taxon>
        <taxon>Kitasatosporales</taxon>
        <taxon>Streptomycetaceae</taxon>
        <taxon>Streptomyces</taxon>
    </lineage>
</organism>
<evidence type="ECO:0008006" key="4">
    <source>
        <dbReference type="Google" id="ProtNLM"/>
    </source>
</evidence>
<feature type="transmembrane region" description="Helical" evidence="1">
    <location>
        <begin position="149"/>
        <end position="167"/>
    </location>
</feature>
<dbReference type="InterPro" id="IPR039708">
    <property type="entry name" value="MT1774/Rv1733c-like"/>
</dbReference>
<protein>
    <recommendedName>
        <fullName evidence="4">Transmembrane protein</fullName>
    </recommendedName>
</protein>
<sequence>MRAITGLWRWRHNPLRRRTDVAEGWIALLALLLIVVAAPTAGSVVGGLAQESLQESVRQQRASRHHVWATVVRKLDGTRLDADPETTTGRGIRARVLADWTTADGTARRGAVTVDLLSPDPGTRFPLWIDRRGRAVAPPLDSATASTHAVIAGFGAALLAIALIEAARRLIVWRMVRHRYLSWDRAWDKAGPDWGRTGAGS</sequence>
<dbReference type="Proteomes" id="UP001622690">
    <property type="component" value="Chromosome"/>
</dbReference>
<dbReference type="PANTHER" id="PTHR42305:SF1">
    <property type="entry name" value="MEMBRANE PROTEIN RV1733C-RELATED"/>
    <property type="match status" value="1"/>
</dbReference>
<keyword evidence="3" id="KW-1185">Reference proteome</keyword>
<gene>
    <name evidence="2" type="ORF">OHU27_03190</name>
</gene>
<keyword evidence="1" id="KW-0812">Transmembrane</keyword>
<keyword evidence="1" id="KW-0472">Membrane</keyword>
<dbReference type="PANTHER" id="PTHR42305">
    <property type="entry name" value="MEMBRANE PROTEIN RV1733C-RELATED"/>
    <property type="match status" value="1"/>
</dbReference>
<evidence type="ECO:0000313" key="2">
    <source>
        <dbReference type="EMBL" id="WTO81469.1"/>
    </source>
</evidence>